<proteinExistence type="predicted"/>
<protein>
    <submittedName>
        <fullName evidence="3">Deoxyribonuclease</fullName>
    </submittedName>
</protein>
<dbReference type="RefSeq" id="WP_050022803.1">
    <property type="nucleotide sequence ID" value="NZ_JNFH02000001.1"/>
</dbReference>
<dbReference type="AlphaFoldDB" id="A0A0F8CMI4"/>
<evidence type="ECO:0000259" key="2">
    <source>
        <dbReference type="PROSITE" id="PS50926"/>
    </source>
</evidence>
<dbReference type="InterPro" id="IPR002792">
    <property type="entry name" value="TRAM_dom"/>
</dbReference>
<accession>A0A0F8CMI4</accession>
<organism evidence="3 4">
    <name type="scientific">Halorubrum saccharovorum</name>
    <dbReference type="NCBI Taxonomy" id="2248"/>
    <lineage>
        <taxon>Archaea</taxon>
        <taxon>Methanobacteriati</taxon>
        <taxon>Methanobacteriota</taxon>
        <taxon>Stenosarchaea group</taxon>
        <taxon>Halobacteria</taxon>
        <taxon>Halobacteriales</taxon>
        <taxon>Haloferacaceae</taxon>
        <taxon>Halorubrum</taxon>
    </lineage>
</organism>
<dbReference type="Proteomes" id="UP000053331">
    <property type="component" value="Unassembled WGS sequence"/>
</dbReference>
<dbReference type="PROSITE" id="PS50926">
    <property type="entry name" value="TRAM"/>
    <property type="match status" value="1"/>
</dbReference>
<comment type="caution">
    <text evidence="3">The sequence shown here is derived from an EMBL/GenBank/DDBJ whole genome shotgun (WGS) entry which is preliminary data.</text>
</comment>
<sequence length="145" mass="15760">MDISETLQTLYTATVEQDDGTYQIPVPDREIATGTLSEGETYRVALISTSTSDTKATDTTEVTQSGDHAGQQHEYDGPPVEEGEQRDVEIENLGDQGDGIAKVEHGYVVIVPETSVGDRVTVEMQQVRENVAFADVVDDTLRGEV</sequence>
<dbReference type="Gene3D" id="2.40.50.140">
    <property type="entry name" value="Nucleic acid-binding proteins"/>
    <property type="match status" value="1"/>
</dbReference>
<gene>
    <name evidence="3" type="ORF">FK85_22845</name>
</gene>
<feature type="domain" description="TRAM" evidence="2">
    <location>
        <begin position="79"/>
        <end position="138"/>
    </location>
</feature>
<evidence type="ECO:0000313" key="3">
    <source>
        <dbReference type="EMBL" id="KKF40117.1"/>
    </source>
</evidence>
<feature type="region of interest" description="Disordered" evidence="1">
    <location>
        <begin position="48"/>
        <end position="84"/>
    </location>
</feature>
<evidence type="ECO:0000256" key="1">
    <source>
        <dbReference type="SAM" id="MobiDB-lite"/>
    </source>
</evidence>
<feature type="compositionally biased region" description="Low complexity" evidence="1">
    <location>
        <begin position="48"/>
        <end position="60"/>
    </location>
</feature>
<reference evidence="3 4" key="1">
    <citation type="journal article" date="2015" name="Genome Announc.">
        <title>Draft genome sequence of a Halorubrum H3 strain isolated from the burlinskoye salt lake (Altai Krai, Russia).</title>
        <authorList>
            <person name="Rozanov A.S."/>
            <person name="Bryanskaya A.V."/>
            <person name="Malup T.K."/>
            <person name="Kotenko A.V."/>
            <person name="Peltek S.E."/>
        </authorList>
    </citation>
    <scope>NUCLEOTIDE SEQUENCE [LARGE SCALE GENOMIC DNA]</scope>
    <source>
        <strain evidence="3 4">H3</strain>
    </source>
</reference>
<dbReference type="Pfam" id="PF01938">
    <property type="entry name" value="TRAM"/>
    <property type="match status" value="1"/>
</dbReference>
<name>A0A0F8CMI4_9EURY</name>
<dbReference type="OrthoDB" id="28569at2157"/>
<keyword evidence="4" id="KW-1185">Reference proteome</keyword>
<dbReference type="SUPFAM" id="SSF50249">
    <property type="entry name" value="Nucleic acid-binding proteins"/>
    <property type="match status" value="1"/>
</dbReference>
<dbReference type="EMBL" id="JNFH02000001">
    <property type="protein sequence ID" value="KKF40117.1"/>
    <property type="molecule type" value="Genomic_DNA"/>
</dbReference>
<evidence type="ECO:0000313" key="4">
    <source>
        <dbReference type="Proteomes" id="UP000053331"/>
    </source>
</evidence>
<dbReference type="InterPro" id="IPR012340">
    <property type="entry name" value="NA-bd_OB-fold"/>
</dbReference>